<sequence length="240" mass="26857">MVWWRRAECPVRQVEQDWIESSLDWLLAEFGSARLRGSVVLPTDDFFPGVYRGSHEDIGSVLGLLCAHMDIEPVRVVVEHYADDVDPELAMHVPIASRSSGAAGHHRVRDGRSIIAIRDDQATSPMALVATIAHELGHVLLLGDGRISADREDHEPLTDLLTVFFGLGIFGANAAFDFEQDTSRYRTTRLGYLTEPMFGYALARYAWLRGETDPPWAGHLDTNPRTFLKRGLRYLARNGS</sequence>
<protein>
    <submittedName>
        <fullName evidence="1">Uncharacterized protein</fullName>
    </submittedName>
</protein>
<organism evidence="1 2">
    <name type="scientific">Micromonospora sonneratiae</name>
    <dbReference type="NCBI Taxonomy" id="1184706"/>
    <lineage>
        <taxon>Bacteria</taxon>
        <taxon>Bacillati</taxon>
        <taxon>Actinomycetota</taxon>
        <taxon>Actinomycetes</taxon>
        <taxon>Micromonosporales</taxon>
        <taxon>Micromonosporaceae</taxon>
        <taxon>Micromonospora</taxon>
    </lineage>
</organism>
<comment type="caution">
    <text evidence="1">The sequence shown here is derived from an EMBL/GenBank/DDBJ whole genome shotgun (WGS) entry which is preliminary data.</text>
</comment>
<name>A0ABW3YKY6_9ACTN</name>
<reference evidence="2" key="1">
    <citation type="journal article" date="2019" name="Int. J. Syst. Evol. Microbiol.">
        <title>The Global Catalogue of Microorganisms (GCM) 10K type strain sequencing project: providing services to taxonomists for standard genome sequencing and annotation.</title>
        <authorList>
            <consortium name="The Broad Institute Genomics Platform"/>
            <consortium name="The Broad Institute Genome Sequencing Center for Infectious Disease"/>
            <person name="Wu L."/>
            <person name="Ma J."/>
        </authorList>
    </citation>
    <scope>NUCLEOTIDE SEQUENCE [LARGE SCALE GENOMIC DNA]</scope>
    <source>
        <strain evidence="2">JCM 31037</strain>
    </source>
</reference>
<dbReference type="Proteomes" id="UP001597260">
    <property type="component" value="Unassembled WGS sequence"/>
</dbReference>
<keyword evidence="2" id="KW-1185">Reference proteome</keyword>
<dbReference type="RefSeq" id="WP_377574355.1">
    <property type="nucleotide sequence ID" value="NZ_JBHTMP010000043.1"/>
</dbReference>
<dbReference type="EMBL" id="JBHTMP010000043">
    <property type="protein sequence ID" value="MFD1324167.1"/>
    <property type="molecule type" value="Genomic_DNA"/>
</dbReference>
<gene>
    <name evidence="1" type="ORF">ACFQ4H_24065</name>
</gene>
<evidence type="ECO:0000313" key="2">
    <source>
        <dbReference type="Proteomes" id="UP001597260"/>
    </source>
</evidence>
<evidence type="ECO:0000313" key="1">
    <source>
        <dbReference type="EMBL" id="MFD1324167.1"/>
    </source>
</evidence>
<accession>A0ABW3YKY6</accession>
<proteinExistence type="predicted"/>